<comment type="caution">
    <text evidence="3">The sequence shown here is derived from an EMBL/GenBank/DDBJ whole genome shotgun (WGS) entry which is preliminary data.</text>
</comment>
<dbReference type="AlphaFoldDB" id="A0AAV3NS44"/>
<evidence type="ECO:0000256" key="2">
    <source>
        <dbReference type="SAM" id="MobiDB-lite"/>
    </source>
</evidence>
<protein>
    <submittedName>
        <fullName evidence="3">Uncharacterized protein</fullName>
    </submittedName>
</protein>
<dbReference type="EMBL" id="BAABME010000372">
    <property type="protein sequence ID" value="GAA0142199.1"/>
    <property type="molecule type" value="Genomic_DNA"/>
</dbReference>
<keyword evidence="4" id="KW-1185">Reference proteome</keyword>
<dbReference type="Proteomes" id="UP001454036">
    <property type="component" value="Unassembled WGS sequence"/>
</dbReference>
<keyword evidence="1" id="KW-0175">Coiled coil</keyword>
<evidence type="ECO:0000313" key="4">
    <source>
        <dbReference type="Proteomes" id="UP001454036"/>
    </source>
</evidence>
<feature type="coiled-coil region" evidence="1">
    <location>
        <begin position="42"/>
        <end position="69"/>
    </location>
</feature>
<proteinExistence type="predicted"/>
<accession>A0AAV3NS44</accession>
<evidence type="ECO:0000256" key="1">
    <source>
        <dbReference type="SAM" id="Coils"/>
    </source>
</evidence>
<organism evidence="3 4">
    <name type="scientific">Lithospermum erythrorhizon</name>
    <name type="common">Purple gromwell</name>
    <name type="synonym">Lithospermum officinale var. erythrorhizon</name>
    <dbReference type="NCBI Taxonomy" id="34254"/>
    <lineage>
        <taxon>Eukaryota</taxon>
        <taxon>Viridiplantae</taxon>
        <taxon>Streptophyta</taxon>
        <taxon>Embryophyta</taxon>
        <taxon>Tracheophyta</taxon>
        <taxon>Spermatophyta</taxon>
        <taxon>Magnoliopsida</taxon>
        <taxon>eudicotyledons</taxon>
        <taxon>Gunneridae</taxon>
        <taxon>Pentapetalae</taxon>
        <taxon>asterids</taxon>
        <taxon>lamiids</taxon>
        <taxon>Boraginales</taxon>
        <taxon>Boraginaceae</taxon>
        <taxon>Boraginoideae</taxon>
        <taxon>Lithospermeae</taxon>
        <taxon>Lithospermum</taxon>
    </lineage>
</organism>
<sequence>MVLCNFLNLSLSGSFDFPLLLFQTASASWALEDGHAMLYQQTLDLNEELAQERLQVEALEQKLQGLRLQVSNHPWDLTLLDQDIRRPQEERDAADRAARVSRQEKEGLRRVYI</sequence>
<feature type="region of interest" description="Disordered" evidence="2">
    <location>
        <begin position="88"/>
        <end position="113"/>
    </location>
</feature>
<reference evidence="3 4" key="1">
    <citation type="submission" date="2024-01" db="EMBL/GenBank/DDBJ databases">
        <title>The complete chloroplast genome sequence of Lithospermum erythrorhizon: insights into the phylogenetic relationship among Boraginaceae species and the maternal lineages of purple gromwells.</title>
        <authorList>
            <person name="Okada T."/>
            <person name="Watanabe K."/>
        </authorList>
    </citation>
    <scope>NUCLEOTIDE SEQUENCE [LARGE SCALE GENOMIC DNA]</scope>
</reference>
<gene>
    <name evidence="3" type="ORF">LIER_03154</name>
</gene>
<name>A0AAV3NS44_LITER</name>
<evidence type="ECO:0000313" key="3">
    <source>
        <dbReference type="EMBL" id="GAA0142199.1"/>
    </source>
</evidence>